<keyword evidence="3 7" id="KW-0813">Transport</keyword>
<dbReference type="PANTHER" id="PTHR12746:SF2">
    <property type="entry name" value="60S RIBOSOMAL EXPORT PROTEIN NMD3"/>
    <property type="match status" value="1"/>
</dbReference>
<reference evidence="11 12" key="3">
    <citation type="journal article" date="2016" name="Sci. Rep.">
        <title>Genome-wide diversity and gene expression profiling of Babesia microti isolates identify polymorphic genes that mediate host-pathogen interactions.</title>
        <authorList>
            <person name="Silva J.C."/>
            <person name="Cornillot E."/>
            <person name="McCracken C."/>
            <person name="Usmani-Brown S."/>
            <person name="Dwivedi A."/>
            <person name="Ifeonu O.O."/>
            <person name="Crabtree J."/>
            <person name="Gotia H.T."/>
            <person name="Virji A.Z."/>
            <person name="Reynes C."/>
            <person name="Colinge J."/>
            <person name="Kumar V."/>
            <person name="Lawres L."/>
            <person name="Pazzi J.E."/>
            <person name="Pablo J.V."/>
            <person name="Hung C."/>
            <person name="Brancato J."/>
            <person name="Kumari P."/>
            <person name="Orvis J."/>
            <person name="Tretina K."/>
            <person name="Chibucos M."/>
            <person name="Ott S."/>
            <person name="Sadzewicz L."/>
            <person name="Sengamalay N."/>
            <person name="Shetty A.C."/>
            <person name="Su Q."/>
            <person name="Tallon L."/>
            <person name="Fraser C.M."/>
            <person name="Frutos R."/>
            <person name="Molina D.M."/>
            <person name="Krause P.J."/>
            <person name="Ben Mamoun C."/>
        </authorList>
    </citation>
    <scope>NUCLEOTIDE SEQUENCE [LARGE SCALE GENOMIC DNA]</scope>
    <source>
        <strain evidence="11 12">RI</strain>
    </source>
</reference>
<evidence type="ECO:0000256" key="3">
    <source>
        <dbReference type="ARBA" id="ARBA00022448"/>
    </source>
</evidence>
<reference evidence="11 12" key="1">
    <citation type="journal article" date="2012" name="Nucleic Acids Res.">
        <title>Sequencing of the smallest Apicomplexan genome from the human pathogen Babesia microti.</title>
        <authorList>
            <person name="Cornillot E."/>
            <person name="Hadj-Kaddour K."/>
            <person name="Dassouli A."/>
            <person name="Noel B."/>
            <person name="Ranwez V."/>
            <person name="Vacherie B."/>
            <person name="Augagneur Y."/>
            <person name="Bres V."/>
            <person name="Duclos A."/>
            <person name="Randazzo S."/>
            <person name="Carcy B."/>
            <person name="Debierre-Grockiego F."/>
            <person name="Delbecq S."/>
            <person name="Moubri-Menage K."/>
            <person name="Shams-Eldin H."/>
            <person name="Usmani-Brown S."/>
            <person name="Bringaud F."/>
            <person name="Wincker P."/>
            <person name="Vivares C.P."/>
            <person name="Schwarz R.T."/>
            <person name="Schetters T.P."/>
            <person name="Krause P.J."/>
            <person name="Gorenflot A."/>
            <person name="Berry V."/>
            <person name="Barbe V."/>
            <person name="Ben Mamoun C."/>
        </authorList>
    </citation>
    <scope>NUCLEOTIDE SEQUENCE [LARGE SCALE GENOMIC DNA]</scope>
    <source>
        <strain evidence="11 12">RI</strain>
    </source>
</reference>
<evidence type="ECO:0000313" key="11">
    <source>
        <dbReference type="EMBL" id="SJK86624.1"/>
    </source>
</evidence>
<dbReference type="AlphaFoldDB" id="A0A1R4ACJ8"/>
<dbReference type="KEGG" id="bmic:BMR1_03g03960"/>
<dbReference type="GO" id="GO:0043023">
    <property type="term" value="F:ribosomal large subunit binding"/>
    <property type="evidence" value="ECO:0007669"/>
    <property type="project" value="InterPro"/>
</dbReference>
<dbReference type="GO" id="GO:0005634">
    <property type="term" value="C:nucleus"/>
    <property type="evidence" value="ECO:0007669"/>
    <property type="project" value="UniProtKB-SubCell"/>
</dbReference>
<dbReference type="InterPro" id="IPR039768">
    <property type="entry name" value="Nmd3"/>
</dbReference>
<protein>
    <recommendedName>
        <fullName evidence="2 7">60S ribosomal export protein NMD3</fullName>
    </recommendedName>
</protein>
<evidence type="ECO:0000256" key="1">
    <source>
        <dbReference type="ARBA" id="ARBA00009794"/>
    </source>
</evidence>
<feature type="domain" description="Nmd3 N-terminal" evidence="8">
    <location>
        <begin position="10"/>
        <end position="235"/>
    </location>
</feature>
<dbReference type="Pfam" id="PF21193">
    <property type="entry name" value="NMD_SH3"/>
    <property type="match status" value="1"/>
</dbReference>
<feature type="domain" description="60S ribosomal export protein NMD3 SH3" evidence="10">
    <location>
        <begin position="240"/>
        <end position="287"/>
    </location>
</feature>
<dbReference type="InterPro" id="IPR048898">
    <property type="entry name" value="OB_NMD3"/>
</dbReference>
<dbReference type="RefSeq" id="XP_021338760.1">
    <property type="nucleotide sequence ID" value="XM_021482215.1"/>
</dbReference>
<evidence type="ECO:0000256" key="4">
    <source>
        <dbReference type="ARBA" id="ARBA00022490"/>
    </source>
</evidence>
<evidence type="ECO:0000256" key="5">
    <source>
        <dbReference type="ARBA" id="ARBA00022927"/>
    </source>
</evidence>
<evidence type="ECO:0000256" key="2">
    <source>
        <dbReference type="ARBA" id="ARBA00017035"/>
    </source>
</evidence>
<evidence type="ECO:0000259" key="8">
    <source>
        <dbReference type="Pfam" id="PF04981"/>
    </source>
</evidence>
<comment type="similarity">
    <text evidence="1 7">Belongs to the NMD3 family.</text>
</comment>
<gene>
    <name evidence="11" type="ORF">BMR1_03g03960</name>
</gene>
<evidence type="ECO:0000259" key="9">
    <source>
        <dbReference type="Pfam" id="PF21192"/>
    </source>
</evidence>
<dbReference type="Pfam" id="PF21192">
    <property type="entry name" value="OB_NMD3"/>
    <property type="match status" value="1"/>
</dbReference>
<organism evidence="11 12">
    <name type="scientific">Babesia microti (strain RI)</name>
    <dbReference type="NCBI Taxonomy" id="1133968"/>
    <lineage>
        <taxon>Eukaryota</taxon>
        <taxon>Sar</taxon>
        <taxon>Alveolata</taxon>
        <taxon>Apicomplexa</taxon>
        <taxon>Aconoidasida</taxon>
        <taxon>Piroplasmida</taxon>
        <taxon>Babesiidae</taxon>
        <taxon>Babesia</taxon>
    </lineage>
</organism>
<evidence type="ECO:0000313" key="12">
    <source>
        <dbReference type="Proteomes" id="UP000002899"/>
    </source>
</evidence>
<dbReference type="Proteomes" id="UP000002899">
    <property type="component" value="Chromosome III"/>
</dbReference>
<dbReference type="Pfam" id="PF04981">
    <property type="entry name" value="NMD3"/>
    <property type="match status" value="1"/>
</dbReference>
<keyword evidence="4 7" id="KW-0963">Cytoplasm</keyword>
<keyword evidence="6 7" id="KW-0539">Nucleus</keyword>
<keyword evidence="12" id="KW-1185">Reference proteome</keyword>
<comment type="subcellular location">
    <subcellularLocation>
        <location evidence="7">Cytoplasm</location>
    </subcellularLocation>
    <subcellularLocation>
        <location evidence="7">Nucleus</location>
    </subcellularLocation>
</comment>
<evidence type="ECO:0000256" key="6">
    <source>
        <dbReference type="ARBA" id="ARBA00023242"/>
    </source>
</evidence>
<dbReference type="EMBL" id="LN871598">
    <property type="protein sequence ID" value="SJK86624.1"/>
    <property type="molecule type" value="Genomic_DNA"/>
</dbReference>
<dbReference type="InterPro" id="IPR007064">
    <property type="entry name" value="Nmd3_N"/>
</dbReference>
<dbReference type="GO" id="GO:0000055">
    <property type="term" value="P:ribosomal large subunit export from nucleus"/>
    <property type="evidence" value="ECO:0007669"/>
    <property type="project" value="TreeGrafter"/>
</dbReference>
<keyword evidence="5 7" id="KW-0653">Protein transport</keyword>
<proteinExistence type="inferred from homology"/>
<accession>A0A1R4ACJ8</accession>
<dbReference type="OrthoDB" id="203821at2759"/>
<comment type="function">
    <text evidence="7">Acts as an adapter for the XPO1/CRM1-mediated export of the 60S ribosomal subunit.</text>
</comment>
<dbReference type="PANTHER" id="PTHR12746">
    <property type="entry name" value="NONSENSE-MEDIATED MRNA DECAY PROTEIN 3"/>
    <property type="match status" value="1"/>
</dbReference>
<reference evidence="11 12" key="2">
    <citation type="journal article" date="2013" name="PLoS ONE">
        <title>Whole genome mapping and re-organization of the nuclear and mitochondrial genomes of Babesia microti isolates.</title>
        <authorList>
            <person name="Cornillot E."/>
            <person name="Dassouli A."/>
            <person name="Garg A."/>
            <person name="Pachikara N."/>
            <person name="Randazzo S."/>
            <person name="Depoix D."/>
            <person name="Carcy B."/>
            <person name="Delbecq S."/>
            <person name="Frutos R."/>
            <person name="Silva J.C."/>
            <person name="Sutton R."/>
            <person name="Krause P.J."/>
            <person name="Mamoun C.B."/>
        </authorList>
    </citation>
    <scope>NUCLEOTIDE SEQUENCE [LARGE SCALE GENOMIC DNA]</scope>
    <source>
        <strain evidence="11 12">RI</strain>
    </source>
</reference>
<dbReference type="InterPro" id="IPR048899">
    <property type="entry name" value="NMD_SH3"/>
</dbReference>
<evidence type="ECO:0000256" key="7">
    <source>
        <dbReference type="RuleBase" id="RU364108"/>
    </source>
</evidence>
<dbReference type="GeneID" id="24425439"/>
<dbReference type="VEuPathDB" id="PiroplasmaDB:BMR1_03g03960"/>
<dbReference type="GO" id="GO:0005737">
    <property type="term" value="C:cytoplasm"/>
    <property type="evidence" value="ECO:0007669"/>
    <property type="project" value="UniProtKB-SubCell"/>
</dbReference>
<feature type="domain" description="60S ribosomal export protein NMD3 OB-fold" evidence="9">
    <location>
        <begin position="304"/>
        <end position="392"/>
    </location>
</feature>
<evidence type="ECO:0000259" key="10">
    <source>
        <dbReference type="Pfam" id="PF21193"/>
    </source>
</evidence>
<dbReference type="GO" id="GO:0015031">
    <property type="term" value="P:protein transport"/>
    <property type="evidence" value="ECO:0007669"/>
    <property type="project" value="UniProtKB-KW"/>
</dbReference>
<name>A0A1R4ACJ8_BABMR</name>
<sequence>MMSRYAPMLCCLCGDLVPEPTDSRTCQRCLLQNVNITHQIPTQTNLLQCCTCKMFYHNHWINVQLESKELLSICIRKTKGLDKVQIVDAKFLWTEPHSKRIKVQYQLRKEISMKCVVEQQHVVEYMIRSTQCDKCKQSYTPHSWDAIVQIRHKVKDKKEILLLEQAIIKHHAQENVIKIVPQLYGFDLHFGCKNHAQKFVEFVCERTVSQVKHSKKLITHDSNNNSYKYKYSTNIDMAEICRDDLIYLPLKFVSQFGGISSFLLCINLNKTITLIDPFTLRKVDISADKYWRNPFFSIYTKIHLSQFIVANIENSKTYMIAGAKYADKYQLVDLELIPCGGSEVIYTTSHLGRQLRPGDTCAGYDLRHLNTMNEQQSDALEKVPYDVIIVKRVVKKHRKARPWVLKSLTKNTDMLFNDLEEFKDDLDDVEELRNDIIFYKNPKCDVPITESSDFDWLSEKIQDLSLDNDGSYY</sequence>